<accession>A0A645GZV4</accession>
<organism evidence="1">
    <name type="scientific">bioreactor metagenome</name>
    <dbReference type="NCBI Taxonomy" id="1076179"/>
    <lineage>
        <taxon>unclassified sequences</taxon>
        <taxon>metagenomes</taxon>
        <taxon>ecological metagenomes</taxon>
    </lineage>
</organism>
<sequence>MPVIVAEHGHGGIAVLAVFPLAHGDDAEVAGGLQPHLQPRVNQGGRFDVAAAEKRGGPVGSAQDAPGLFH</sequence>
<dbReference type="AlphaFoldDB" id="A0A645GZV4"/>
<reference evidence="1" key="1">
    <citation type="submission" date="2019-08" db="EMBL/GenBank/DDBJ databases">
        <authorList>
            <person name="Kucharzyk K."/>
            <person name="Murdoch R.W."/>
            <person name="Higgins S."/>
            <person name="Loffler F."/>
        </authorList>
    </citation>
    <scope>NUCLEOTIDE SEQUENCE</scope>
</reference>
<gene>
    <name evidence="1" type="ORF">SDC9_179746</name>
</gene>
<name>A0A645GZV4_9ZZZZ</name>
<proteinExistence type="predicted"/>
<dbReference type="EMBL" id="VSSQ01084185">
    <property type="protein sequence ID" value="MPN32268.1"/>
    <property type="molecule type" value="Genomic_DNA"/>
</dbReference>
<evidence type="ECO:0000313" key="1">
    <source>
        <dbReference type="EMBL" id="MPN32268.1"/>
    </source>
</evidence>
<protein>
    <submittedName>
        <fullName evidence="1">Uncharacterized protein</fullName>
    </submittedName>
</protein>
<comment type="caution">
    <text evidence="1">The sequence shown here is derived from an EMBL/GenBank/DDBJ whole genome shotgun (WGS) entry which is preliminary data.</text>
</comment>